<dbReference type="Gene3D" id="2.40.170.20">
    <property type="entry name" value="TonB-dependent receptor, beta-barrel domain"/>
    <property type="match status" value="1"/>
</dbReference>
<evidence type="ECO:0000256" key="11">
    <source>
        <dbReference type="PROSITE-ProRule" id="PRU01360"/>
    </source>
</evidence>
<dbReference type="GO" id="GO:0009279">
    <property type="term" value="C:cell outer membrane"/>
    <property type="evidence" value="ECO:0007669"/>
    <property type="project" value="UniProtKB-SubCell"/>
</dbReference>
<dbReference type="InterPro" id="IPR039426">
    <property type="entry name" value="TonB-dep_rcpt-like"/>
</dbReference>
<dbReference type="AlphaFoldDB" id="G6YY98"/>
<dbReference type="Gene3D" id="2.170.130.10">
    <property type="entry name" value="TonB-dependent receptor, plug domain"/>
    <property type="match status" value="1"/>
</dbReference>
<dbReference type="InterPro" id="IPR036942">
    <property type="entry name" value="Beta-barrel_TonB_sf"/>
</dbReference>
<dbReference type="PATRIC" id="fig|1094979.3.peg.3957"/>
<proteinExistence type="inferred from homology"/>
<feature type="domain" description="TonB-dependent receptor plug" evidence="14">
    <location>
        <begin position="27"/>
        <end position="131"/>
    </location>
</feature>
<dbReference type="EMBL" id="AGTR01000085">
    <property type="protein sequence ID" value="EHJ02701.1"/>
    <property type="molecule type" value="Genomic_DNA"/>
</dbReference>
<evidence type="ECO:0000256" key="8">
    <source>
        <dbReference type="ARBA" id="ARBA00023136"/>
    </source>
</evidence>
<evidence type="ECO:0000256" key="10">
    <source>
        <dbReference type="ARBA" id="ARBA00023237"/>
    </source>
</evidence>
<dbReference type="InterPro" id="IPR012910">
    <property type="entry name" value="Plug_dom"/>
</dbReference>
<evidence type="ECO:0000256" key="12">
    <source>
        <dbReference type="RuleBase" id="RU003357"/>
    </source>
</evidence>
<keyword evidence="3 11" id="KW-0813">Transport</keyword>
<evidence type="ECO:0000256" key="1">
    <source>
        <dbReference type="ARBA" id="ARBA00004571"/>
    </source>
</evidence>
<evidence type="ECO:0000256" key="9">
    <source>
        <dbReference type="ARBA" id="ARBA00023170"/>
    </source>
</evidence>
<keyword evidence="16" id="KW-1185">Reference proteome</keyword>
<dbReference type="Proteomes" id="UP000003208">
    <property type="component" value="Unassembled WGS sequence"/>
</dbReference>
<protein>
    <submittedName>
        <fullName evidence="15">Outer membrane cobalamin receptor protein</fullName>
    </submittedName>
</protein>
<dbReference type="SUPFAM" id="SSF56935">
    <property type="entry name" value="Porins"/>
    <property type="match status" value="1"/>
</dbReference>
<dbReference type="InterPro" id="IPR037066">
    <property type="entry name" value="Plug_dom_sf"/>
</dbReference>
<keyword evidence="4 11" id="KW-1134">Transmembrane beta strand</keyword>
<comment type="subcellular location">
    <subcellularLocation>
        <location evidence="1 11">Cell outer membrane</location>
        <topology evidence="1 11">Multi-pass membrane protein</topology>
    </subcellularLocation>
</comment>
<evidence type="ECO:0000256" key="7">
    <source>
        <dbReference type="ARBA" id="ARBA00023077"/>
    </source>
</evidence>
<keyword evidence="5 11" id="KW-0812">Transmembrane</keyword>
<evidence type="ECO:0000256" key="3">
    <source>
        <dbReference type="ARBA" id="ARBA00022448"/>
    </source>
</evidence>
<dbReference type="PROSITE" id="PS52016">
    <property type="entry name" value="TONB_DEPENDENT_REC_3"/>
    <property type="match status" value="1"/>
</dbReference>
<dbReference type="GO" id="GO:0015344">
    <property type="term" value="F:siderophore uptake transmembrane transporter activity"/>
    <property type="evidence" value="ECO:0007669"/>
    <property type="project" value="TreeGrafter"/>
</dbReference>
<feature type="domain" description="TonB-dependent receptor-like beta-barrel" evidence="13">
    <location>
        <begin position="195"/>
        <end position="616"/>
    </location>
</feature>
<dbReference type="GO" id="GO:0044718">
    <property type="term" value="P:siderophore transmembrane transport"/>
    <property type="evidence" value="ECO:0007669"/>
    <property type="project" value="TreeGrafter"/>
</dbReference>
<accession>G6YY98</accession>
<reference evidence="15 16" key="1">
    <citation type="journal article" date="2012" name="J. Bacteriol.">
        <title>Genome sequence of deep-sea manganese-oxidizing bacterium Marinobacter manganoxydans MnI7-9.</title>
        <authorList>
            <person name="Wang H."/>
            <person name="Li H."/>
            <person name="Shao Z."/>
            <person name="Liao S."/>
            <person name="Johnstone L."/>
            <person name="Rensing C."/>
            <person name="Wang G."/>
        </authorList>
    </citation>
    <scope>NUCLEOTIDE SEQUENCE [LARGE SCALE GENOMIC DNA]</scope>
    <source>
        <strain evidence="15 16">MnI7-9</strain>
    </source>
</reference>
<dbReference type="Pfam" id="PF00593">
    <property type="entry name" value="TonB_dep_Rec_b-barrel"/>
    <property type="match status" value="1"/>
</dbReference>
<sequence>MAHAEDTLPYIVVESSRINTAAEIDPSQATGPVRIVDRNDFDNRTANLADVLGNQTGVQIRQSGGLGSASAISMRGSTSRQVQVLLDGMVLNDPVTGGVDLGKLALNDIQTIQVYPSGAPAQSAQAGIGGTIVLETMGKRLEDTTRIDLGAGSYDTYTTGLFRSGSHEEVYYWLTLDRQSSNNDFEYPNSRDWFNPNDGSTTKRRNADFEQDAFSAKLGWELSETSQVDSLIQYSRHEQGIPTIQNWRDNNASLDNETFRLQFHYREQGWLDGSVHSSHRLMAGDISERYDNRTGRVGLGSSDVRTDTRQLGLVNTVSLLLANHTLTTSVDVSRFDFEQDNTLNTETSDDRDRLQIASSLSHQWRSDSANWRTRAALRHYVTRDDSSLVQGNGSVTSSASNDHYTGWQLGLSHIVVESWTISANVARNVRIPTLQELYGQQGLFVGNEDLNAEESFDYDLSLRTDQSWGHAEATGYFRTLDPAVVATYDARGIGRYVNLEAEIYGVELDGRIRITDWWSLFGNATFQESENTDVSNQVRYQKRLPGVYHESWLVGSQWRMRPFSLELWYQRDDELYYDSANILPADPRKILNVALRWSRIWPNRSESELALEVRNLSDEFYQDYNRFPGPGRSWFINLKHTF</sequence>
<evidence type="ECO:0000313" key="15">
    <source>
        <dbReference type="EMBL" id="EHJ02701.1"/>
    </source>
</evidence>
<keyword evidence="10 11" id="KW-0998">Cell outer membrane</keyword>
<evidence type="ECO:0000256" key="5">
    <source>
        <dbReference type="ARBA" id="ARBA00022692"/>
    </source>
</evidence>
<evidence type="ECO:0000313" key="16">
    <source>
        <dbReference type="Proteomes" id="UP000003208"/>
    </source>
</evidence>
<dbReference type="PANTHER" id="PTHR30069:SF29">
    <property type="entry name" value="HEMOGLOBIN AND HEMOGLOBIN-HAPTOGLOBIN-BINDING PROTEIN 1-RELATED"/>
    <property type="match status" value="1"/>
</dbReference>
<organism evidence="15 16">
    <name type="scientific">Marinobacter manganoxydans MnI7-9</name>
    <dbReference type="NCBI Taxonomy" id="1094979"/>
    <lineage>
        <taxon>Bacteria</taxon>
        <taxon>Pseudomonadati</taxon>
        <taxon>Pseudomonadota</taxon>
        <taxon>Gammaproteobacteria</taxon>
        <taxon>Pseudomonadales</taxon>
        <taxon>Marinobacteraceae</taxon>
        <taxon>Marinobacter</taxon>
    </lineage>
</organism>
<evidence type="ECO:0000259" key="13">
    <source>
        <dbReference type="Pfam" id="PF00593"/>
    </source>
</evidence>
<keyword evidence="6" id="KW-0732">Signal</keyword>
<keyword evidence="9 15" id="KW-0675">Receptor</keyword>
<gene>
    <name evidence="15" type="ORF">KYE_20364</name>
</gene>
<keyword evidence="7 12" id="KW-0798">TonB box</keyword>
<dbReference type="PANTHER" id="PTHR30069">
    <property type="entry name" value="TONB-DEPENDENT OUTER MEMBRANE RECEPTOR"/>
    <property type="match status" value="1"/>
</dbReference>
<evidence type="ECO:0000259" key="14">
    <source>
        <dbReference type="Pfam" id="PF07715"/>
    </source>
</evidence>
<dbReference type="InterPro" id="IPR000531">
    <property type="entry name" value="Beta-barrel_TonB"/>
</dbReference>
<keyword evidence="8 11" id="KW-0472">Membrane</keyword>
<dbReference type="Pfam" id="PF07715">
    <property type="entry name" value="Plug"/>
    <property type="match status" value="1"/>
</dbReference>
<evidence type="ECO:0000256" key="6">
    <source>
        <dbReference type="ARBA" id="ARBA00022729"/>
    </source>
</evidence>
<name>G6YY98_9GAMM</name>
<evidence type="ECO:0000256" key="2">
    <source>
        <dbReference type="ARBA" id="ARBA00008143"/>
    </source>
</evidence>
<comment type="similarity">
    <text evidence="2">Belongs to the TonB-dependent receptor family. Hemoglobin/haptoglobin binding protein subfamily.</text>
</comment>
<evidence type="ECO:0000256" key="4">
    <source>
        <dbReference type="ARBA" id="ARBA00022452"/>
    </source>
</evidence>